<evidence type="ECO:0000256" key="2">
    <source>
        <dbReference type="ARBA" id="ARBA00022552"/>
    </source>
</evidence>
<comment type="subcellular location">
    <subcellularLocation>
        <location evidence="6">Cytoplasm</location>
    </subcellularLocation>
</comment>
<comment type="catalytic activity">
    <reaction evidence="6">
        <text>cytidine(1402) in 16S rRNA + S-adenosyl-L-methionine = 2'-O-methylcytidine(1402) in 16S rRNA + S-adenosyl-L-homocysteine + H(+)</text>
        <dbReference type="Rhea" id="RHEA:42924"/>
        <dbReference type="Rhea" id="RHEA-COMP:10285"/>
        <dbReference type="Rhea" id="RHEA-COMP:10286"/>
        <dbReference type="ChEBI" id="CHEBI:15378"/>
        <dbReference type="ChEBI" id="CHEBI:57856"/>
        <dbReference type="ChEBI" id="CHEBI:59789"/>
        <dbReference type="ChEBI" id="CHEBI:74495"/>
        <dbReference type="ChEBI" id="CHEBI:82748"/>
        <dbReference type="EC" id="2.1.1.198"/>
    </reaction>
</comment>
<sequence>MLYLIPTPIGNLKDLTYRAVETLSACNLILCEDTRVSTTLLKHYKIDTPLKSYHQFNEAARENEIVNALKNGKKVSLITDAGTPAISDPGLRLVKRCRQEGLPVSALPGPCAATTALSGSGIFSEKFQFIGFLPKKTGQLHETIIDALLFPGTTVAYESPHRLIETLTAINTLNPQTQIAVCRELTKKFEEYQTGSVQSILEHYTNAAPKGEIVLLIEGNGEEVIRCSYSPTELISYFQDTFNLSSKDALKLAAEKTGLPKRELYKKLFTN</sequence>
<dbReference type="KEGG" id="wch:wcw_1393"/>
<dbReference type="InterPro" id="IPR000878">
    <property type="entry name" value="4pyrrol_Mease"/>
</dbReference>
<dbReference type="FunFam" id="3.40.1010.10:FF:000007">
    <property type="entry name" value="Ribosomal RNA small subunit methyltransferase I"/>
    <property type="match status" value="1"/>
</dbReference>
<dbReference type="Pfam" id="PF00590">
    <property type="entry name" value="TP_methylase"/>
    <property type="match status" value="1"/>
</dbReference>
<evidence type="ECO:0000256" key="6">
    <source>
        <dbReference type="HAMAP-Rule" id="MF_01877"/>
    </source>
</evidence>
<dbReference type="FunFam" id="3.30.950.10:FF:000002">
    <property type="entry name" value="Ribosomal RNA small subunit methyltransferase I"/>
    <property type="match status" value="1"/>
</dbReference>
<dbReference type="PANTHER" id="PTHR46111">
    <property type="entry name" value="RIBOSOMAL RNA SMALL SUBUNIT METHYLTRANSFERASE I"/>
    <property type="match status" value="1"/>
</dbReference>
<dbReference type="PANTHER" id="PTHR46111:SF1">
    <property type="entry name" value="RIBOSOMAL RNA SMALL SUBUNIT METHYLTRANSFERASE I"/>
    <property type="match status" value="1"/>
</dbReference>
<evidence type="ECO:0000313" key="8">
    <source>
        <dbReference type="EMBL" id="ADI38743.1"/>
    </source>
</evidence>
<evidence type="ECO:0000256" key="4">
    <source>
        <dbReference type="ARBA" id="ARBA00022679"/>
    </source>
</evidence>
<dbReference type="AlphaFoldDB" id="D6YRP8"/>
<comment type="similarity">
    <text evidence="6">Belongs to the methyltransferase superfamily. RsmI family.</text>
</comment>
<dbReference type="GO" id="GO:0005737">
    <property type="term" value="C:cytoplasm"/>
    <property type="evidence" value="ECO:0007669"/>
    <property type="project" value="UniProtKB-SubCell"/>
</dbReference>
<dbReference type="NCBIfam" id="TIGR00096">
    <property type="entry name" value="16S rRNA (cytidine(1402)-2'-O)-methyltransferase"/>
    <property type="match status" value="1"/>
</dbReference>
<proteinExistence type="inferred from homology"/>
<keyword evidence="2 6" id="KW-0698">rRNA processing</keyword>
<reference evidence="8 9" key="1">
    <citation type="journal article" date="2010" name="PLoS ONE">
        <title>The Waddlia genome: a window into chlamydial biology.</title>
        <authorList>
            <person name="Bertelli C."/>
            <person name="Collyn F."/>
            <person name="Croxatto A."/>
            <person name="Ruckert C."/>
            <person name="Polkinghorne A."/>
            <person name="Kebbi-Beghdadi C."/>
            <person name="Goesmann A."/>
            <person name="Vaughan L."/>
            <person name="Greub G."/>
        </authorList>
    </citation>
    <scope>NUCLEOTIDE SEQUENCE [LARGE SCALE GENOMIC DNA]</scope>
    <source>
        <strain evidence="9">ATCC VR-1470 / WSU 86-1044</strain>
    </source>
</reference>
<keyword evidence="9" id="KW-1185">Reference proteome</keyword>
<evidence type="ECO:0000256" key="5">
    <source>
        <dbReference type="ARBA" id="ARBA00022691"/>
    </source>
</evidence>
<keyword evidence="5 6" id="KW-0949">S-adenosyl-L-methionine</keyword>
<dbReference type="eggNOG" id="COG0313">
    <property type="taxonomic scope" value="Bacteria"/>
</dbReference>
<dbReference type="Proteomes" id="UP000001505">
    <property type="component" value="Chromosome"/>
</dbReference>
<dbReference type="RefSeq" id="WP_013182454.1">
    <property type="nucleotide sequence ID" value="NC_014225.1"/>
</dbReference>
<organism evidence="8 9">
    <name type="scientific">Waddlia chondrophila (strain ATCC VR-1470 / WSU 86-1044)</name>
    <dbReference type="NCBI Taxonomy" id="716544"/>
    <lineage>
        <taxon>Bacteria</taxon>
        <taxon>Pseudomonadati</taxon>
        <taxon>Chlamydiota</taxon>
        <taxon>Chlamydiia</taxon>
        <taxon>Parachlamydiales</taxon>
        <taxon>Waddliaceae</taxon>
        <taxon>Waddlia</taxon>
    </lineage>
</organism>
<keyword evidence="3 6" id="KW-0489">Methyltransferase</keyword>
<evidence type="ECO:0000313" key="9">
    <source>
        <dbReference type="Proteomes" id="UP000001505"/>
    </source>
</evidence>
<dbReference type="HAMAP" id="MF_01877">
    <property type="entry name" value="16SrRNA_methyltr_I"/>
    <property type="match status" value="1"/>
</dbReference>
<dbReference type="HOGENOM" id="CLU_044779_4_0_0"/>
<dbReference type="PIRSF" id="PIRSF005917">
    <property type="entry name" value="MTase_YraL"/>
    <property type="match status" value="1"/>
</dbReference>
<feature type="domain" description="Tetrapyrrole methylase" evidence="7">
    <location>
        <begin position="1"/>
        <end position="199"/>
    </location>
</feature>
<dbReference type="InterPro" id="IPR014776">
    <property type="entry name" value="4pyrrole_Mease_sub2"/>
</dbReference>
<dbReference type="Gene3D" id="3.40.1010.10">
    <property type="entry name" value="Cobalt-precorrin-4 Transmethylase, Domain 1"/>
    <property type="match status" value="1"/>
</dbReference>
<keyword evidence="1 6" id="KW-0963">Cytoplasm</keyword>
<comment type="function">
    <text evidence="6">Catalyzes the 2'-O-methylation of the ribose of cytidine 1402 (C1402) in 16S rRNA.</text>
</comment>
<evidence type="ECO:0000256" key="1">
    <source>
        <dbReference type="ARBA" id="ARBA00022490"/>
    </source>
</evidence>
<accession>D6YRP8</accession>
<dbReference type="GO" id="GO:0070677">
    <property type="term" value="F:rRNA (cytosine-2'-O-)-methyltransferase activity"/>
    <property type="evidence" value="ECO:0007669"/>
    <property type="project" value="UniProtKB-UniRule"/>
</dbReference>
<keyword evidence="4 6" id="KW-0808">Transferase</keyword>
<dbReference type="InterPro" id="IPR035996">
    <property type="entry name" value="4pyrrol_Methylase_sf"/>
</dbReference>
<dbReference type="SUPFAM" id="SSF53790">
    <property type="entry name" value="Tetrapyrrole methylase"/>
    <property type="match status" value="1"/>
</dbReference>
<dbReference type="Gene3D" id="3.30.950.10">
    <property type="entry name" value="Methyltransferase, Cobalt-precorrin-4 Transmethylase, Domain 2"/>
    <property type="match status" value="1"/>
</dbReference>
<gene>
    <name evidence="6" type="primary">rsmI</name>
    <name evidence="8" type="ordered locus">wcw_1393</name>
</gene>
<evidence type="ECO:0000259" key="7">
    <source>
        <dbReference type="Pfam" id="PF00590"/>
    </source>
</evidence>
<evidence type="ECO:0000256" key="3">
    <source>
        <dbReference type="ARBA" id="ARBA00022603"/>
    </source>
</evidence>
<dbReference type="CDD" id="cd11648">
    <property type="entry name" value="RsmI"/>
    <property type="match status" value="1"/>
</dbReference>
<name>D6YRP8_WADCW</name>
<dbReference type="STRING" id="716544.wcw_1393"/>
<dbReference type="InterPro" id="IPR014777">
    <property type="entry name" value="4pyrrole_Mease_sub1"/>
</dbReference>
<dbReference type="EC" id="2.1.1.198" evidence="6"/>
<dbReference type="InterPro" id="IPR008189">
    <property type="entry name" value="rRNA_ssu_MeTfrase_I"/>
</dbReference>
<protein>
    <recommendedName>
        <fullName evidence="6">Ribosomal RNA small subunit methyltransferase I</fullName>
        <ecNumber evidence="6">2.1.1.198</ecNumber>
    </recommendedName>
    <alternativeName>
        <fullName evidence="6">16S rRNA 2'-O-ribose C1402 methyltransferase</fullName>
    </alternativeName>
    <alternativeName>
        <fullName evidence="6">rRNA (cytidine-2'-O-)-methyltransferase RsmI</fullName>
    </alternativeName>
</protein>
<dbReference type="EMBL" id="CP001928">
    <property type="protein sequence ID" value="ADI38743.1"/>
    <property type="molecule type" value="Genomic_DNA"/>
</dbReference>
<dbReference type="OrthoDB" id="9809084at2"/>